<dbReference type="RefSeq" id="XP_062622718.1">
    <property type="nucleotide sequence ID" value="XM_062766734.1"/>
</dbReference>
<evidence type="ECO:0008006" key="3">
    <source>
        <dbReference type="Google" id="ProtNLM"/>
    </source>
</evidence>
<proteinExistence type="predicted"/>
<organism evidence="1 2">
    <name type="scientific">Vanrija pseudolonga</name>
    <dbReference type="NCBI Taxonomy" id="143232"/>
    <lineage>
        <taxon>Eukaryota</taxon>
        <taxon>Fungi</taxon>
        <taxon>Dikarya</taxon>
        <taxon>Basidiomycota</taxon>
        <taxon>Agaricomycotina</taxon>
        <taxon>Tremellomycetes</taxon>
        <taxon>Trichosporonales</taxon>
        <taxon>Trichosporonaceae</taxon>
        <taxon>Vanrija</taxon>
    </lineage>
</organism>
<dbReference type="GeneID" id="87803568"/>
<evidence type="ECO:0000313" key="1">
    <source>
        <dbReference type="EMBL" id="WOO76686.1"/>
    </source>
</evidence>
<sequence>MGDSSDRGRRLAHQQQAYELQLKGGLECVQGAARWTVVGTLVIGAAHHFSPGFRKQTWALKAFLLSSFTIFGLVVGADDYLLKYEQDQRMVENAIRREARNALALKGIIATEGEIRKWRKAKEEAERHANLVAALDAADACEDTEASFVAKLTDARYHSTATAAALADAEAQGIAAAVERALASKEEK</sequence>
<protein>
    <recommendedName>
        <fullName evidence="3">HIG1 domain-containing protein</fullName>
    </recommendedName>
</protein>
<evidence type="ECO:0000313" key="2">
    <source>
        <dbReference type="Proteomes" id="UP000827549"/>
    </source>
</evidence>
<dbReference type="EMBL" id="CP086714">
    <property type="protein sequence ID" value="WOO76686.1"/>
    <property type="molecule type" value="Genomic_DNA"/>
</dbReference>
<reference evidence="1" key="1">
    <citation type="submission" date="2023-10" db="EMBL/GenBank/DDBJ databases">
        <authorList>
            <person name="Noh H."/>
        </authorList>
    </citation>
    <scope>NUCLEOTIDE SEQUENCE</scope>
    <source>
        <strain evidence="1">DUCC4014</strain>
    </source>
</reference>
<gene>
    <name evidence="1" type="ORF">LOC62_01G000309</name>
</gene>
<dbReference type="Proteomes" id="UP000827549">
    <property type="component" value="Chromosome 1"/>
</dbReference>
<dbReference type="AlphaFoldDB" id="A0AAF0Y2Z4"/>
<keyword evidence="2" id="KW-1185">Reference proteome</keyword>
<accession>A0AAF0Y2Z4</accession>
<name>A0AAF0Y2Z4_9TREE</name>